<accession>A0A0N4VAA0</accession>
<dbReference type="WBParaSite" id="EVEC_0000738601-mRNA-1">
    <property type="protein sequence ID" value="EVEC_0000738601-mRNA-1"/>
    <property type="gene ID" value="EVEC_0000738601"/>
</dbReference>
<proteinExistence type="predicted"/>
<reference evidence="1" key="1">
    <citation type="submission" date="2017-02" db="UniProtKB">
        <authorList>
            <consortium name="WormBaseParasite"/>
        </authorList>
    </citation>
    <scope>IDENTIFICATION</scope>
</reference>
<protein>
    <submittedName>
        <fullName evidence="1">Tetratricopeptide repeat protein 39B</fullName>
    </submittedName>
</protein>
<sequence>LFFYCKYINIITVCRLGTAFFFFQNNIRWRRLSDLVYTLGDWLRETEMPSRFKKQLREAIDKVIWEVQRWNEKHASLFGDEKPGGLFGIKTQRAHRSEHLRMFYHCLVWKAHMFEIDDYATAQNLIKKECYNWPQMQFQFACAYAMLDLLKDKYRFDAIRLKAFSKKLSDHCLYSFWITILSSPVAWERMFSSDALAPKQMLSLVFQFAILNGFFELMNFIWERVTNAQREYIGILQWGKICFRAKHGSVLRFLCDQLCEINSNTLVRITWNAFYDALHKSIQVESFLMKGANNKRKRDDNLRKMEFLLEHCCPRLRKSMLSLENFKIITDAYAYNQNDAFSLLLDYLSEDQLQLARQSTNRIYSEKKEEFAVHWRKMVFERQQTI</sequence>
<organism evidence="1">
    <name type="scientific">Enterobius vermicularis</name>
    <name type="common">Human pinworm</name>
    <dbReference type="NCBI Taxonomy" id="51028"/>
    <lineage>
        <taxon>Eukaryota</taxon>
        <taxon>Metazoa</taxon>
        <taxon>Ecdysozoa</taxon>
        <taxon>Nematoda</taxon>
        <taxon>Chromadorea</taxon>
        <taxon>Rhabditida</taxon>
        <taxon>Spirurina</taxon>
        <taxon>Oxyuridomorpha</taxon>
        <taxon>Oxyuroidea</taxon>
        <taxon>Oxyuridae</taxon>
        <taxon>Enterobius</taxon>
    </lineage>
</organism>
<name>A0A0N4VAA0_ENTVE</name>
<dbReference type="AlphaFoldDB" id="A0A0N4VAA0"/>
<evidence type="ECO:0000313" key="1">
    <source>
        <dbReference type="WBParaSite" id="EVEC_0000738601-mRNA-1"/>
    </source>
</evidence>